<evidence type="ECO:0000313" key="2">
    <source>
        <dbReference type="Proteomes" id="UP000187209"/>
    </source>
</evidence>
<name>A0A1R2CZM7_9CILI</name>
<dbReference type="AlphaFoldDB" id="A0A1R2CZM7"/>
<dbReference type="EMBL" id="MPUH01000026">
    <property type="protein sequence ID" value="OMJ94452.1"/>
    <property type="molecule type" value="Genomic_DNA"/>
</dbReference>
<reference evidence="1 2" key="1">
    <citation type="submission" date="2016-11" db="EMBL/GenBank/DDBJ databases">
        <title>The macronuclear genome of Stentor coeruleus: a giant cell with tiny introns.</title>
        <authorList>
            <person name="Slabodnick M."/>
            <person name="Ruby J.G."/>
            <person name="Reiff S.B."/>
            <person name="Swart E.C."/>
            <person name="Gosai S."/>
            <person name="Prabakaran S."/>
            <person name="Witkowska E."/>
            <person name="Larue G.E."/>
            <person name="Fisher S."/>
            <person name="Freeman R.M."/>
            <person name="Gunawardena J."/>
            <person name="Chu W."/>
            <person name="Stover N.A."/>
            <person name="Gregory B.D."/>
            <person name="Nowacki M."/>
            <person name="Derisi J."/>
            <person name="Roy S.W."/>
            <person name="Marshall W.F."/>
            <person name="Sood P."/>
        </authorList>
    </citation>
    <scope>NUCLEOTIDE SEQUENCE [LARGE SCALE GENOMIC DNA]</scope>
    <source>
        <strain evidence="1">WM001</strain>
    </source>
</reference>
<comment type="caution">
    <text evidence="1">The sequence shown here is derived from an EMBL/GenBank/DDBJ whole genome shotgun (WGS) entry which is preliminary data.</text>
</comment>
<evidence type="ECO:0000313" key="1">
    <source>
        <dbReference type="EMBL" id="OMJ94452.1"/>
    </source>
</evidence>
<protein>
    <submittedName>
        <fullName evidence="1">Uncharacterized protein</fullName>
    </submittedName>
</protein>
<keyword evidence="2" id="KW-1185">Reference proteome</keyword>
<sequence length="196" mass="22572">MAYIFGHEKLRNDEIMRRVSAKNNFTPLKPLRSSNLNLRKNNITYIKNKKNTLSLSITNRQRLYSESQSKSPLSPQFLSHSGHKSYKKAFSDEFSKYHLLKATVPIFENPIKPLCQDKEINKALPVINKAIGLNNQKTKDIKNENTRKNSQSLIAYVPTVAYVNDKEDFNENQEFLVGNLVSRPLKSFLQSNRVIS</sequence>
<gene>
    <name evidence="1" type="ORF">SteCoe_2353</name>
</gene>
<accession>A0A1R2CZM7</accession>
<dbReference type="Proteomes" id="UP000187209">
    <property type="component" value="Unassembled WGS sequence"/>
</dbReference>
<organism evidence="1 2">
    <name type="scientific">Stentor coeruleus</name>
    <dbReference type="NCBI Taxonomy" id="5963"/>
    <lineage>
        <taxon>Eukaryota</taxon>
        <taxon>Sar</taxon>
        <taxon>Alveolata</taxon>
        <taxon>Ciliophora</taxon>
        <taxon>Postciliodesmatophora</taxon>
        <taxon>Heterotrichea</taxon>
        <taxon>Heterotrichida</taxon>
        <taxon>Stentoridae</taxon>
        <taxon>Stentor</taxon>
    </lineage>
</organism>
<proteinExistence type="predicted"/>